<evidence type="ECO:0000256" key="3">
    <source>
        <dbReference type="SAM" id="Phobius"/>
    </source>
</evidence>
<evidence type="ECO:0000313" key="4">
    <source>
        <dbReference type="Proteomes" id="UP000038045"/>
    </source>
</evidence>
<proteinExistence type="predicted"/>
<keyword evidence="3" id="KW-0472">Membrane</keyword>
<feature type="coiled-coil region" evidence="1">
    <location>
        <begin position="294"/>
        <end position="321"/>
    </location>
</feature>
<accession>A0A0N4Z7V9</accession>
<evidence type="ECO:0000256" key="1">
    <source>
        <dbReference type="SAM" id="Coils"/>
    </source>
</evidence>
<evidence type="ECO:0000313" key="5">
    <source>
        <dbReference type="WBParaSite" id="PTRK_0000327000.1"/>
    </source>
</evidence>
<keyword evidence="3" id="KW-1133">Transmembrane helix</keyword>
<evidence type="ECO:0000256" key="2">
    <source>
        <dbReference type="SAM" id="MobiDB-lite"/>
    </source>
</evidence>
<keyword evidence="1" id="KW-0175">Coiled coil</keyword>
<name>A0A0N4Z7V9_PARTI</name>
<sequence length="358" mass="41681">MKKESSSGMGKSTVQKHIWSLFFRLFVIFLYVLIGTGLFYFILNPSNHSYTEVLHKTLDSERRELLNVLWAESLAQSEHGWSVIANQKLDNYEKTLRTAISSMYGINVDDKKSMKDKANGALTLIMTLNDFGDPYDMPLAYIGLMLYIFCGIILFYIYLEKFAEFIIDMSFSLSKISSLFLLFTFLHTIVHEMCIEEDEEKPFLKNFLNSFYTVTTITKNQRNDSFLILTFFHIGATSLFFSMLLSATKMLGSTLQRYEENLEFFEESFNFIYTIPIRLVDSTRKFIIFFLGDEEEQERLLKDIENKKNDENNINKNHNSMINNILLSGANSTFSSSRRGSLRLSQKPYDSLHEEEEE</sequence>
<feature type="transmembrane region" description="Helical" evidence="3">
    <location>
        <begin position="21"/>
        <end position="43"/>
    </location>
</feature>
<feature type="region of interest" description="Disordered" evidence="2">
    <location>
        <begin position="335"/>
        <end position="358"/>
    </location>
</feature>
<feature type="transmembrane region" description="Helical" evidence="3">
    <location>
        <begin position="226"/>
        <end position="247"/>
    </location>
</feature>
<dbReference type="Proteomes" id="UP000038045">
    <property type="component" value="Unplaced"/>
</dbReference>
<dbReference type="Gene3D" id="1.10.287.70">
    <property type="match status" value="1"/>
</dbReference>
<feature type="compositionally biased region" description="Low complexity" evidence="2">
    <location>
        <begin position="335"/>
        <end position="345"/>
    </location>
</feature>
<dbReference type="AlphaFoldDB" id="A0A0N4Z7V9"/>
<feature type="transmembrane region" description="Helical" evidence="3">
    <location>
        <begin position="139"/>
        <end position="159"/>
    </location>
</feature>
<keyword evidence="4" id="KW-1185">Reference proteome</keyword>
<reference evidence="5" key="1">
    <citation type="submission" date="2017-02" db="UniProtKB">
        <authorList>
            <consortium name="WormBaseParasite"/>
        </authorList>
    </citation>
    <scope>IDENTIFICATION</scope>
</reference>
<dbReference type="WBParaSite" id="PTRK_0000327000.1">
    <property type="protein sequence ID" value="PTRK_0000327000.1"/>
    <property type="gene ID" value="PTRK_0000327000"/>
</dbReference>
<organism evidence="4 5">
    <name type="scientific">Parastrongyloides trichosuri</name>
    <name type="common">Possum-specific nematode worm</name>
    <dbReference type="NCBI Taxonomy" id="131310"/>
    <lineage>
        <taxon>Eukaryota</taxon>
        <taxon>Metazoa</taxon>
        <taxon>Ecdysozoa</taxon>
        <taxon>Nematoda</taxon>
        <taxon>Chromadorea</taxon>
        <taxon>Rhabditida</taxon>
        <taxon>Tylenchina</taxon>
        <taxon>Panagrolaimomorpha</taxon>
        <taxon>Strongyloidoidea</taxon>
        <taxon>Strongyloididae</taxon>
        <taxon>Parastrongyloides</taxon>
    </lineage>
</organism>
<protein>
    <submittedName>
        <fullName evidence="5">Ion_trans domain-containing protein</fullName>
    </submittedName>
</protein>
<keyword evidence="3" id="KW-0812">Transmembrane</keyword>